<dbReference type="GeneID" id="35779073"/>
<evidence type="ECO:0000313" key="4">
    <source>
        <dbReference type="Proteomes" id="UP000255230"/>
    </source>
</evidence>
<gene>
    <name evidence="3" type="ORF">NCTC10465_01094</name>
</gene>
<evidence type="ECO:0000313" key="3">
    <source>
        <dbReference type="EMBL" id="STY97310.1"/>
    </source>
</evidence>
<dbReference type="Proteomes" id="UP000255230">
    <property type="component" value="Unassembled WGS sequence"/>
</dbReference>
<keyword evidence="4" id="KW-1185">Reference proteome</keyword>
<protein>
    <submittedName>
        <fullName evidence="3">UDP-D-galactose:(Glucosyl)lipopolysaccharide-1,6-D-galactosyltransferase</fullName>
    </submittedName>
</protein>
<dbReference type="CDD" id="cd03801">
    <property type="entry name" value="GT4_PimA-like"/>
    <property type="match status" value="1"/>
</dbReference>
<evidence type="ECO:0000256" key="1">
    <source>
        <dbReference type="ARBA" id="ARBA00022679"/>
    </source>
</evidence>
<keyword evidence="1 3" id="KW-0808">Transferase</keyword>
<dbReference type="PANTHER" id="PTHR46401:SF2">
    <property type="entry name" value="GLYCOSYLTRANSFERASE WBBK-RELATED"/>
    <property type="match status" value="1"/>
</dbReference>
<proteinExistence type="predicted"/>
<dbReference type="GO" id="GO:0016757">
    <property type="term" value="F:glycosyltransferase activity"/>
    <property type="evidence" value="ECO:0007669"/>
    <property type="project" value="UniProtKB-KW"/>
</dbReference>
<dbReference type="Gene3D" id="3.40.50.2000">
    <property type="entry name" value="Glycogen Phosphorylase B"/>
    <property type="match status" value="2"/>
</dbReference>
<keyword evidence="3" id="KW-0328">Glycosyltransferase</keyword>
<dbReference type="SUPFAM" id="SSF53756">
    <property type="entry name" value="UDP-Glycosyltransferase/glycogen phosphorylase"/>
    <property type="match status" value="1"/>
</dbReference>
<dbReference type="AlphaFoldDB" id="A0A378Q905"/>
<dbReference type="GO" id="GO:0009103">
    <property type="term" value="P:lipopolysaccharide biosynthetic process"/>
    <property type="evidence" value="ECO:0007669"/>
    <property type="project" value="TreeGrafter"/>
</dbReference>
<sequence length="358" mass="41136">MIKNVIFLMPSLKTGGGNRVTLELSNQLVTKGYQVKVVYPNNSTDLNTFTVSDAVEFVKIGDYSNSRKDKLANLFKAIQFINDHYKDFIVIVSDPLISLFASSIKAKVVYRYVQVDDYRIFDDLYILKKRFILNIYKKLTKYSYGAKVSYLFNSFDTYEHFLEVSNRKDVPFKLIHPALDHNVFFNKDIRTNQQINLCIVARKHPWKGFKEFIETYNQGKISGIDNVYVISHDDLSDFDLSKVKLIKPKSDQEIAHYMNLSHIFISTSWFEGFGLPPLEAMACGCACIISDSGGVNEYANDGFNCLMYKPKNMAQMINQLDLLINDHKLRNQLVENGLNTVKNFDWKISAVQLINIMG</sequence>
<dbReference type="Pfam" id="PF00534">
    <property type="entry name" value="Glycos_transf_1"/>
    <property type="match status" value="1"/>
</dbReference>
<dbReference type="PANTHER" id="PTHR46401">
    <property type="entry name" value="GLYCOSYLTRANSFERASE WBBK-RELATED"/>
    <property type="match status" value="1"/>
</dbReference>
<organism evidence="3 4">
    <name type="scientific">Faucicola osloensis</name>
    <name type="common">Moraxella osloensis</name>
    <dbReference type="NCBI Taxonomy" id="34062"/>
    <lineage>
        <taxon>Bacteria</taxon>
        <taxon>Pseudomonadati</taxon>
        <taxon>Pseudomonadota</taxon>
        <taxon>Gammaproteobacteria</taxon>
        <taxon>Moraxellales</taxon>
        <taxon>Moraxellaceae</taxon>
        <taxon>Faucicola</taxon>
    </lineage>
</organism>
<dbReference type="KEGG" id="mos:AXE82_01895"/>
<accession>A0A378Q905</accession>
<evidence type="ECO:0000259" key="2">
    <source>
        <dbReference type="Pfam" id="PF00534"/>
    </source>
</evidence>
<reference evidence="3 4" key="1">
    <citation type="submission" date="2018-06" db="EMBL/GenBank/DDBJ databases">
        <authorList>
            <consortium name="Pathogen Informatics"/>
            <person name="Doyle S."/>
        </authorList>
    </citation>
    <scope>NUCLEOTIDE SEQUENCE [LARGE SCALE GENOMIC DNA]</scope>
    <source>
        <strain evidence="3 4">NCTC10465</strain>
    </source>
</reference>
<dbReference type="EMBL" id="UGPY01000001">
    <property type="protein sequence ID" value="STY97310.1"/>
    <property type="molecule type" value="Genomic_DNA"/>
</dbReference>
<dbReference type="RefSeq" id="WP_062330715.1">
    <property type="nucleotide sequence ID" value="NZ_CBCRZU010000016.1"/>
</dbReference>
<name>A0A378Q905_FAUOS</name>
<feature type="domain" description="Glycosyl transferase family 1" evidence="2">
    <location>
        <begin position="197"/>
        <end position="337"/>
    </location>
</feature>
<dbReference type="InterPro" id="IPR001296">
    <property type="entry name" value="Glyco_trans_1"/>
</dbReference>